<dbReference type="STRING" id="1841610.A6X21_03950"/>
<evidence type="ECO:0000313" key="3">
    <source>
        <dbReference type="Proteomes" id="UP000094828"/>
    </source>
</evidence>
<accession>A0A1C3ENL5</accession>
<reference evidence="2 3" key="1">
    <citation type="submission" date="2016-05" db="EMBL/GenBank/DDBJ databases">
        <title>Genomic and physiological characterization of Planctopirus sp. isolated from fresh water lake.</title>
        <authorList>
            <person name="Subhash Y."/>
            <person name="Ramana C."/>
        </authorList>
    </citation>
    <scope>NUCLEOTIDE SEQUENCE [LARGE SCALE GENOMIC DNA]</scope>
    <source>
        <strain evidence="2 3">JC280</strain>
    </source>
</reference>
<feature type="compositionally biased region" description="Basic and acidic residues" evidence="1">
    <location>
        <begin position="1"/>
        <end position="10"/>
    </location>
</feature>
<feature type="compositionally biased region" description="Polar residues" evidence="1">
    <location>
        <begin position="16"/>
        <end position="25"/>
    </location>
</feature>
<protein>
    <submittedName>
        <fullName evidence="2">Uncharacterized protein</fullName>
    </submittedName>
</protein>
<feature type="region of interest" description="Disordered" evidence="1">
    <location>
        <begin position="1"/>
        <end position="25"/>
    </location>
</feature>
<comment type="caution">
    <text evidence="2">The sequence shown here is derived from an EMBL/GenBank/DDBJ whole genome shotgun (WGS) entry which is preliminary data.</text>
</comment>
<dbReference type="Proteomes" id="UP000094828">
    <property type="component" value="Unassembled WGS sequence"/>
</dbReference>
<proteinExistence type="predicted"/>
<sequence>MSRSVSRETSEDIEDNQASFTSNSGIQHVASSLQKEVLHLSRSTERESLQLFGLTRHRPADFAP</sequence>
<keyword evidence="3" id="KW-1185">Reference proteome</keyword>
<evidence type="ECO:0000313" key="2">
    <source>
        <dbReference type="EMBL" id="ODA34818.1"/>
    </source>
</evidence>
<gene>
    <name evidence="2" type="ORF">A6X21_03950</name>
</gene>
<dbReference type="AlphaFoldDB" id="A0A1C3ENL5"/>
<evidence type="ECO:0000256" key="1">
    <source>
        <dbReference type="SAM" id="MobiDB-lite"/>
    </source>
</evidence>
<dbReference type="EMBL" id="LYDR01000039">
    <property type="protein sequence ID" value="ODA34818.1"/>
    <property type="molecule type" value="Genomic_DNA"/>
</dbReference>
<organism evidence="2 3">
    <name type="scientific">Planctopirus hydrillae</name>
    <dbReference type="NCBI Taxonomy" id="1841610"/>
    <lineage>
        <taxon>Bacteria</taxon>
        <taxon>Pseudomonadati</taxon>
        <taxon>Planctomycetota</taxon>
        <taxon>Planctomycetia</taxon>
        <taxon>Planctomycetales</taxon>
        <taxon>Planctomycetaceae</taxon>
        <taxon>Planctopirus</taxon>
    </lineage>
</organism>
<name>A0A1C3ENL5_9PLAN</name>